<dbReference type="OrthoDB" id="2442052at2759"/>
<gene>
    <name evidence="3" type="ORF">Glove_227g186</name>
</gene>
<dbReference type="Proteomes" id="UP000266861">
    <property type="component" value="Unassembled WGS sequence"/>
</dbReference>
<proteinExistence type="predicted"/>
<name>A0A397IEM4_9GLOM</name>
<keyword evidence="4" id="KW-1185">Reference proteome</keyword>
<evidence type="ECO:0000256" key="1">
    <source>
        <dbReference type="SAM" id="Coils"/>
    </source>
</evidence>
<feature type="region of interest" description="Disordered" evidence="2">
    <location>
        <begin position="106"/>
        <end position="125"/>
    </location>
</feature>
<comment type="caution">
    <text evidence="3">The sequence shown here is derived from an EMBL/GenBank/DDBJ whole genome shotgun (WGS) entry which is preliminary data.</text>
</comment>
<organism evidence="3 4">
    <name type="scientific">Diversispora epigaea</name>
    <dbReference type="NCBI Taxonomy" id="1348612"/>
    <lineage>
        <taxon>Eukaryota</taxon>
        <taxon>Fungi</taxon>
        <taxon>Fungi incertae sedis</taxon>
        <taxon>Mucoromycota</taxon>
        <taxon>Glomeromycotina</taxon>
        <taxon>Glomeromycetes</taxon>
        <taxon>Diversisporales</taxon>
        <taxon>Diversisporaceae</taxon>
        <taxon>Diversispora</taxon>
    </lineage>
</organism>
<accession>A0A397IEM4</accession>
<evidence type="ECO:0000313" key="4">
    <source>
        <dbReference type="Proteomes" id="UP000266861"/>
    </source>
</evidence>
<reference evidence="3 4" key="1">
    <citation type="submission" date="2018-08" db="EMBL/GenBank/DDBJ databases">
        <title>Genome and evolution of the arbuscular mycorrhizal fungus Diversispora epigaea (formerly Glomus versiforme) and its bacterial endosymbionts.</title>
        <authorList>
            <person name="Sun X."/>
            <person name="Fei Z."/>
            <person name="Harrison M."/>
        </authorList>
    </citation>
    <scope>NUCLEOTIDE SEQUENCE [LARGE SCALE GENOMIC DNA]</scope>
    <source>
        <strain evidence="3 4">IT104</strain>
    </source>
</reference>
<protein>
    <submittedName>
        <fullName evidence="3">Uncharacterized protein</fullName>
    </submittedName>
</protein>
<evidence type="ECO:0000313" key="3">
    <source>
        <dbReference type="EMBL" id="RHZ74205.1"/>
    </source>
</evidence>
<keyword evidence="1" id="KW-0175">Coiled coil</keyword>
<feature type="coiled-coil region" evidence="1">
    <location>
        <begin position="5"/>
        <end position="55"/>
    </location>
</feature>
<dbReference type="EMBL" id="PQFF01000210">
    <property type="protein sequence ID" value="RHZ74205.1"/>
    <property type="molecule type" value="Genomic_DNA"/>
</dbReference>
<evidence type="ECO:0000256" key="2">
    <source>
        <dbReference type="SAM" id="MobiDB-lite"/>
    </source>
</evidence>
<sequence length="489" mass="55962">MQSEIDSLKQRISELEVEKAELEAKNAELLKQAENDKLNARVVKLEQSSNNITHELENSVLHEASSDISSNICAPPSKSKSLEDIETDNFLDAQSKKEVNDMMRKRNKEKKLQTQGSHNTSLPMSIPLIPSEISISNEDDSPEVFEALDLKTEKKLLNQNQSKNQNESHEKKGTENIAQVIADGTSQLFDKATNAEYYAMKANQEETLRWINYGSEFIIQYNDLIKNSNGKIGEKKAKGIIYDKILEHITIIREKRSKEIGLQLPEISRKTLCRKTQRAVKTYKLFEKIGKDKIKYLKTYSTNSISELTNDQIQKIIDNISDRDEFNIEEESNHMTEISTTARRQNHATKILSEASTPIEEIKSQRELVKDRVSDSFVPIDSKTLPETKVSVLPEKVSPEKIPETISEEASTSSNPTHDRDYFRNKILWQHSDLYKQFSNKKFDYYGVIETSLYPVCKLSHKDEKSVRGRYEAGSYFIKCGGHEIEITA</sequence>
<dbReference type="AlphaFoldDB" id="A0A397IEM4"/>
<dbReference type="STRING" id="1348612.A0A397IEM4"/>